<sequence length="186" mass="21738">MKARNKIIIFLIVFGISLFGIVEGVIKPKMDKSNKQYLENQQDPLFHDIESVLKYKNKYMGDASNISNLFYTLPLSDSETKFELFPDELRAEVNYRTTVLDIGEEKVKKSLIYNSTVAFALIDNLEAMSFSFTGESYKVLRKDVEKWYEAELSSLTEKDTWNKLVQNKLSDNEYVREFERTILKKE</sequence>
<protein>
    <submittedName>
        <fullName evidence="2">DUF4825 domain-containing protein</fullName>
    </submittedName>
</protein>
<feature type="domain" description="DUF4825" evidence="1">
    <location>
        <begin position="53"/>
        <end position="137"/>
    </location>
</feature>
<dbReference type="InterPro" id="IPR032250">
    <property type="entry name" value="DUF4825"/>
</dbReference>
<organism evidence="2 3">
    <name type="scientific">Clostridium simiarum</name>
    <dbReference type="NCBI Taxonomy" id="2841506"/>
    <lineage>
        <taxon>Bacteria</taxon>
        <taxon>Bacillati</taxon>
        <taxon>Bacillota</taxon>
        <taxon>Clostridia</taxon>
        <taxon>Eubacteriales</taxon>
        <taxon>Clostridiaceae</taxon>
        <taxon>Clostridium</taxon>
    </lineage>
</organism>
<reference evidence="2 3" key="1">
    <citation type="submission" date="2021-06" db="EMBL/GenBank/DDBJ databases">
        <authorList>
            <person name="Sun Q."/>
            <person name="Li D."/>
        </authorList>
    </citation>
    <scope>NUCLEOTIDE SEQUENCE [LARGE SCALE GENOMIC DNA]</scope>
    <source>
        <strain evidence="2 3">MSJ-4</strain>
    </source>
</reference>
<keyword evidence="3" id="KW-1185">Reference proteome</keyword>
<proteinExistence type="predicted"/>
<dbReference type="Pfam" id="PF16107">
    <property type="entry name" value="DUF4825"/>
    <property type="match status" value="1"/>
</dbReference>
<gene>
    <name evidence="2" type="ORF">KQI89_05330</name>
</gene>
<accession>A0ABS6EY83</accession>
<dbReference type="RefSeq" id="WP_216456197.1">
    <property type="nucleotide sequence ID" value="NZ_JAHLQL010000001.1"/>
</dbReference>
<dbReference type="EMBL" id="JAHLQL010000001">
    <property type="protein sequence ID" value="MBU5591180.1"/>
    <property type="molecule type" value="Genomic_DNA"/>
</dbReference>
<evidence type="ECO:0000259" key="1">
    <source>
        <dbReference type="Pfam" id="PF16107"/>
    </source>
</evidence>
<evidence type="ECO:0000313" key="3">
    <source>
        <dbReference type="Proteomes" id="UP000736583"/>
    </source>
</evidence>
<dbReference type="Proteomes" id="UP000736583">
    <property type="component" value="Unassembled WGS sequence"/>
</dbReference>
<comment type="caution">
    <text evidence="2">The sequence shown here is derived from an EMBL/GenBank/DDBJ whole genome shotgun (WGS) entry which is preliminary data.</text>
</comment>
<name>A0ABS6EY83_9CLOT</name>
<evidence type="ECO:0000313" key="2">
    <source>
        <dbReference type="EMBL" id="MBU5591180.1"/>
    </source>
</evidence>